<comment type="caution">
    <text evidence="3">The sequence shown here is derived from an EMBL/GenBank/DDBJ whole genome shotgun (WGS) entry which is preliminary data.</text>
</comment>
<gene>
    <name evidence="3" type="ORF">XYCOK13_24060</name>
</gene>
<evidence type="ECO:0000313" key="3">
    <source>
        <dbReference type="EMBL" id="GIQ69582.1"/>
    </source>
</evidence>
<proteinExistence type="predicted"/>
<dbReference type="GO" id="GO:0005737">
    <property type="term" value="C:cytoplasm"/>
    <property type="evidence" value="ECO:0007669"/>
    <property type="project" value="TreeGrafter"/>
</dbReference>
<evidence type="ECO:0000256" key="1">
    <source>
        <dbReference type="ARBA" id="ARBA00022857"/>
    </source>
</evidence>
<keyword evidence="4" id="KW-1185">Reference proteome</keyword>
<dbReference type="EMBL" id="BOVK01000031">
    <property type="protein sequence ID" value="GIQ69582.1"/>
    <property type="molecule type" value="Genomic_DNA"/>
</dbReference>
<name>A0A8J4H4Y0_9BACL</name>
<dbReference type="InterPro" id="IPR051468">
    <property type="entry name" value="Fungal_SecMetab_SDRs"/>
</dbReference>
<dbReference type="GO" id="GO:0016491">
    <property type="term" value="F:oxidoreductase activity"/>
    <property type="evidence" value="ECO:0007669"/>
    <property type="project" value="UniProtKB-KW"/>
</dbReference>
<evidence type="ECO:0000313" key="4">
    <source>
        <dbReference type="Proteomes" id="UP000677918"/>
    </source>
</evidence>
<dbReference type="AlphaFoldDB" id="A0A8J4H4Y0"/>
<dbReference type="Gene3D" id="3.40.50.720">
    <property type="entry name" value="NAD(P)-binding Rossmann-like Domain"/>
    <property type="match status" value="1"/>
</dbReference>
<evidence type="ECO:0000256" key="2">
    <source>
        <dbReference type="ARBA" id="ARBA00023002"/>
    </source>
</evidence>
<accession>A0A8J4H4Y0</accession>
<dbReference type="Proteomes" id="UP000677918">
    <property type="component" value="Unassembled WGS sequence"/>
</dbReference>
<dbReference type="PRINTS" id="PR00081">
    <property type="entry name" value="GDHRDH"/>
</dbReference>
<keyword evidence="1" id="KW-0521">NADP</keyword>
<dbReference type="InterPro" id="IPR036291">
    <property type="entry name" value="NAD(P)-bd_dom_sf"/>
</dbReference>
<protein>
    <submittedName>
        <fullName evidence="3">Short-chain dehydrogenase</fullName>
    </submittedName>
</protein>
<sequence>MTKYACVTGADRGVGLALVREFVNRGFHVFAGQYMPHQGQLEALKAEFPEQIDIVDLNVADDASVKAAAQLILSKTDKLEMLVNNAAILGKIDDSILDEEMDFDQILQVINVSGLGALRVTHALIKAILNSEHKLVVNISSEAGSIGQCYRTGWYGYAMAKAALNMHAVTTHNCIKERGGQVLNFHPGWVKSYLSGTYTDHATLTPEQSAADLAKLIFDHKKYMGDKPAFIDNEGKTQLW</sequence>
<reference evidence="3" key="1">
    <citation type="submission" date="2021-04" db="EMBL/GenBank/DDBJ databases">
        <title>Draft genome sequence of Xylanibacillus composti strain K13.</title>
        <authorList>
            <person name="Uke A."/>
            <person name="Chhe C."/>
            <person name="Baramee S."/>
            <person name="Kosugi A."/>
        </authorList>
    </citation>
    <scope>NUCLEOTIDE SEQUENCE</scope>
    <source>
        <strain evidence="3">K13</strain>
    </source>
</reference>
<dbReference type="InterPro" id="IPR002347">
    <property type="entry name" value="SDR_fam"/>
</dbReference>
<dbReference type="PANTHER" id="PTHR43544">
    <property type="entry name" value="SHORT-CHAIN DEHYDROGENASE/REDUCTASE"/>
    <property type="match status" value="1"/>
</dbReference>
<dbReference type="Pfam" id="PF00106">
    <property type="entry name" value="adh_short"/>
    <property type="match status" value="1"/>
</dbReference>
<organism evidence="3 4">
    <name type="scientific">Xylanibacillus composti</name>
    <dbReference type="NCBI Taxonomy" id="1572762"/>
    <lineage>
        <taxon>Bacteria</taxon>
        <taxon>Bacillati</taxon>
        <taxon>Bacillota</taxon>
        <taxon>Bacilli</taxon>
        <taxon>Bacillales</taxon>
        <taxon>Paenibacillaceae</taxon>
        <taxon>Xylanibacillus</taxon>
    </lineage>
</organism>
<keyword evidence="2" id="KW-0560">Oxidoreductase</keyword>
<dbReference type="RefSeq" id="WP_213412381.1">
    <property type="nucleotide sequence ID" value="NZ_BOVK01000031.1"/>
</dbReference>
<dbReference type="PANTHER" id="PTHR43544:SF7">
    <property type="entry name" value="NADB-LER2"/>
    <property type="match status" value="1"/>
</dbReference>
<dbReference type="SUPFAM" id="SSF51735">
    <property type="entry name" value="NAD(P)-binding Rossmann-fold domains"/>
    <property type="match status" value="1"/>
</dbReference>